<reference evidence="2" key="1">
    <citation type="journal article" date="2011" name="PLoS Genet.">
        <title>Genomic analysis of the necrotrophic fungal pathogens Sclerotinia sclerotiorum and Botrytis cinerea.</title>
        <authorList>
            <person name="Amselem J."/>
            <person name="Cuomo C.A."/>
            <person name="van Kan J.A."/>
            <person name="Viaud M."/>
            <person name="Benito E.P."/>
            <person name="Couloux A."/>
            <person name="Coutinho P.M."/>
            <person name="de Vries R.P."/>
            <person name="Dyer P.S."/>
            <person name="Fillinger S."/>
            <person name="Fournier E."/>
            <person name="Gout L."/>
            <person name="Hahn M."/>
            <person name="Kohn L."/>
            <person name="Lapalu N."/>
            <person name="Plummer K.M."/>
            <person name="Pradier J.M."/>
            <person name="Quevillon E."/>
            <person name="Sharon A."/>
            <person name="Simon A."/>
            <person name="ten Have A."/>
            <person name="Tudzynski B."/>
            <person name="Tudzynski P."/>
            <person name="Wincker P."/>
            <person name="Andrew M."/>
            <person name="Anthouard V."/>
            <person name="Beever R.E."/>
            <person name="Beffa R."/>
            <person name="Benoit I."/>
            <person name="Bouzid O."/>
            <person name="Brault B."/>
            <person name="Chen Z."/>
            <person name="Choquer M."/>
            <person name="Collemare J."/>
            <person name="Cotton P."/>
            <person name="Danchin E.G."/>
            <person name="Da Silva C."/>
            <person name="Gautier A."/>
            <person name="Giraud C."/>
            <person name="Giraud T."/>
            <person name="Gonzalez C."/>
            <person name="Grossetete S."/>
            <person name="Guldener U."/>
            <person name="Henrissat B."/>
            <person name="Howlett B.J."/>
            <person name="Kodira C."/>
            <person name="Kretschmer M."/>
            <person name="Lappartient A."/>
            <person name="Leroch M."/>
            <person name="Levis C."/>
            <person name="Mauceli E."/>
            <person name="Neuveglise C."/>
            <person name="Oeser B."/>
            <person name="Pearson M."/>
            <person name="Poulain J."/>
            <person name="Poussereau N."/>
            <person name="Quesneville H."/>
            <person name="Rascle C."/>
            <person name="Schumacher J."/>
            <person name="Segurens B."/>
            <person name="Sexton A."/>
            <person name="Silva E."/>
            <person name="Sirven C."/>
            <person name="Soanes D.M."/>
            <person name="Talbot N.J."/>
            <person name="Templeton M."/>
            <person name="Yandava C."/>
            <person name="Yarden O."/>
            <person name="Zeng Q."/>
            <person name="Rollins J.A."/>
            <person name="Lebrun M.H."/>
            <person name="Dickman M."/>
        </authorList>
    </citation>
    <scope>NUCLEOTIDE SEQUENCE [LARGE SCALE GENOMIC DNA]</scope>
    <source>
        <strain evidence="2">ATCC 18683 / 1980 / Ss-1</strain>
    </source>
</reference>
<accession>A7EM58</accession>
<dbReference type="Proteomes" id="UP000001312">
    <property type="component" value="Unassembled WGS sequence"/>
</dbReference>
<dbReference type="KEGG" id="ssl:SS1G_06405"/>
<name>A7EM58_SCLS1</name>
<dbReference type="EMBL" id="CH476628">
    <property type="protein sequence ID" value="EDO03924.1"/>
    <property type="molecule type" value="Genomic_DNA"/>
</dbReference>
<organism evidence="1 2">
    <name type="scientific">Sclerotinia sclerotiorum (strain ATCC 18683 / 1980 / Ss-1)</name>
    <name type="common">White mold</name>
    <name type="synonym">Whetzelinia sclerotiorum</name>
    <dbReference type="NCBI Taxonomy" id="665079"/>
    <lineage>
        <taxon>Eukaryota</taxon>
        <taxon>Fungi</taxon>
        <taxon>Dikarya</taxon>
        <taxon>Ascomycota</taxon>
        <taxon>Pezizomycotina</taxon>
        <taxon>Leotiomycetes</taxon>
        <taxon>Helotiales</taxon>
        <taxon>Sclerotiniaceae</taxon>
        <taxon>Sclerotinia</taxon>
    </lineage>
</organism>
<dbReference type="AlphaFoldDB" id="A7EM58"/>
<gene>
    <name evidence="1" type="ORF">SS1G_06405</name>
</gene>
<evidence type="ECO:0000313" key="2">
    <source>
        <dbReference type="Proteomes" id="UP000001312"/>
    </source>
</evidence>
<protein>
    <submittedName>
        <fullName evidence="1">Uncharacterized protein</fullName>
    </submittedName>
</protein>
<evidence type="ECO:0000313" key="1">
    <source>
        <dbReference type="EMBL" id="EDO03924.1"/>
    </source>
</evidence>
<proteinExistence type="predicted"/>
<dbReference type="RefSeq" id="XP_001592166.1">
    <property type="nucleotide sequence ID" value="XM_001592116.1"/>
</dbReference>
<dbReference type="GeneID" id="5488351"/>
<sequence length="95" mass="10356">MYGTRGQVAVNNHQKEGESLVEVISGGFVGIFRVLCRKGRKREGSAGISGRLGVSSMASPNVFKSDTHEGEYSYTLVRHAKVCSGIWPAIDSRRQ</sequence>
<keyword evidence="2" id="KW-1185">Reference proteome</keyword>
<dbReference type="InParanoid" id="A7EM58"/>